<organism evidence="1 2">
    <name type="scientific">Kalanchoe fedtschenkoi</name>
    <name type="common">Lavender scallops</name>
    <name type="synonym">South American air plant</name>
    <dbReference type="NCBI Taxonomy" id="63787"/>
    <lineage>
        <taxon>Eukaryota</taxon>
        <taxon>Viridiplantae</taxon>
        <taxon>Streptophyta</taxon>
        <taxon>Embryophyta</taxon>
        <taxon>Tracheophyta</taxon>
        <taxon>Spermatophyta</taxon>
        <taxon>Magnoliopsida</taxon>
        <taxon>eudicotyledons</taxon>
        <taxon>Gunneridae</taxon>
        <taxon>Pentapetalae</taxon>
        <taxon>Saxifragales</taxon>
        <taxon>Crassulaceae</taxon>
        <taxon>Kalanchoe</taxon>
    </lineage>
</organism>
<protein>
    <submittedName>
        <fullName evidence="1">Uncharacterized protein</fullName>
    </submittedName>
</protein>
<reference evidence="1" key="1">
    <citation type="submission" date="2021-01" db="UniProtKB">
        <authorList>
            <consortium name="EnsemblPlants"/>
        </authorList>
    </citation>
    <scope>IDENTIFICATION</scope>
</reference>
<evidence type="ECO:0000313" key="1">
    <source>
        <dbReference type="EnsemblPlants" id="Kaladp0050s0001.1.v1.1"/>
    </source>
</evidence>
<proteinExistence type="predicted"/>
<keyword evidence="2" id="KW-1185">Reference proteome</keyword>
<evidence type="ECO:0000313" key="2">
    <source>
        <dbReference type="Proteomes" id="UP000594263"/>
    </source>
</evidence>
<name>A0A7N0U0B8_KALFE</name>
<dbReference type="AlphaFoldDB" id="A0A7N0U0B8"/>
<accession>A0A7N0U0B8</accession>
<dbReference type="EnsemblPlants" id="Kaladp0050s0001.1.v1.1">
    <property type="protein sequence ID" value="Kaladp0050s0001.1.v1.1"/>
    <property type="gene ID" value="Kaladp0050s0001.v1.1"/>
</dbReference>
<dbReference type="Proteomes" id="UP000594263">
    <property type="component" value="Unplaced"/>
</dbReference>
<sequence>MEILGNEHVKVTMDFVIDRNACLPIVNDARQLMLHHLMEHTSKMAHMSIHLKSMGDDILMIYEKFDRRKLLQMEPLGVNNVTIYIRPKKHPVESRKKYFGRRVIMPGSTEDICYLMPYNRNTQAMKIYKAIGRPLNLNSPKWTVCCVLKERAWPNKVGEINSSSEYMATGSNKVLGFCIFVMAAFLVGGEGAVPESMLKRIMNINEKGPYVGVVVPNGYEMSPLLESTSFLPDPTLPYFDFSGHVYHPIDI</sequence>
<dbReference type="Gramene" id="Kaladp0050s0001.1.v1.1">
    <property type="protein sequence ID" value="Kaladp0050s0001.1.v1.1"/>
    <property type="gene ID" value="Kaladp0050s0001.v1.1"/>
</dbReference>